<feature type="transmembrane region" description="Helical" evidence="1">
    <location>
        <begin position="44"/>
        <end position="60"/>
    </location>
</feature>
<keyword evidence="1" id="KW-0812">Transmembrane</keyword>
<dbReference type="Proteomes" id="UP001430149">
    <property type="component" value="Unassembled WGS sequence"/>
</dbReference>
<keyword evidence="1" id="KW-1133">Transmembrane helix</keyword>
<dbReference type="RefSeq" id="WP_204680374.1">
    <property type="nucleotide sequence ID" value="NZ_BSNR01000011.1"/>
</dbReference>
<feature type="transmembrane region" description="Helical" evidence="1">
    <location>
        <begin position="12"/>
        <end position="32"/>
    </location>
</feature>
<reference evidence="2" key="1">
    <citation type="submission" date="2020-10" db="EMBL/GenBank/DDBJ databases">
        <title>Phylogeny of dyella-like bacteria.</title>
        <authorList>
            <person name="Fu J."/>
        </authorList>
    </citation>
    <scope>NUCLEOTIDE SEQUENCE</scope>
    <source>
        <strain evidence="2">DHOC52</strain>
    </source>
</reference>
<name>A0ABS2K0U0_9GAMM</name>
<dbReference type="Pfam" id="PF20337">
    <property type="entry name" value="DUF6632"/>
    <property type="match status" value="1"/>
</dbReference>
<evidence type="ECO:0000313" key="2">
    <source>
        <dbReference type="EMBL" id="MBM7124848.1"/>
    </source>
</evidence>
<dbReference type="EMBL" id="JADIKE010000029">
    <property type="protein sequence ID" value="MBM7124848.1"/>
    <property type="molecule type" value="Genomic_DNA"/>
</dbReference>
<evidence type="ECO:0000313" key="3">
    <source>
        <dbReference type="Proteomes" id="UP001430149"/>
    </source>
</evidence>
<evidence type="ECO:0000256" key="1">
    <source>
        <dbReference type="SAM" id="Phobius"/>
    </source>
</evidence>
<protein>
    <recommendedName>
        <fullName evidence="4">SPW repeat-containing protein</fullName>
    </recommendedName>
</protein>
<dbReference type="InterPro" id="IPR046572">
    <property type="entry name" value="DUF6632"/>
</dbReference>
<sequence length="132" mass="14886">MNMAQHISFLKIVLRIVGILFFCVYPLMLVWPSGWTWHSGYSDYPMMIVGIYATLGVFLLRAANDPLHHLSLIWFTVWSSIVHGLIMAVQSFATPGHMGHLVGDIPALFIIAIALAWLTPRHQQRDRLSTAS</sequence>
<gene>
    <name evidence="2" type="ORF">ISP19_05595</name>
</gene>
<feature type="transmembrane region" description="Helical" evidence="1">
    <location>
        <begin position="72"/>
        <end position="93"/>
    </location>
</feature>
<feature type="transmembrane region" description="Helical" evidence="1">
    <location>
        <begin position="99"/>
        <end position="118"/>
    </location>
</feature>
<keyword evidence="3" id="KW-1185">Reference proteome</keyword>
<comment type="caution">
    <text evidence="2">The sequence shown here is derived from an EMBL/GenBank/DDBJ whole genome shotgun (WGS) entry which is preliminary data.</text>
</comment>
<organism evidence="2 3">
    <name type="scientific">Dyella flava</name>
    <dbReference type="NCBI Taxonomy" id="1920170"/>
    <lineage>
        <taxon>Bacteria</taxon>
        <taxon>Pseudomonadati</taxon>
        <taxon>Pseudomonadota</taxon>
        <taxon>Gammaproteobacteria</taxon>
        <taxon>Lysobacterales</taxon>
        <taxon>Rhodanobacteraceae</taxon>
        <taxon>Dyella</taxon>
    </lineage>
</organism>
<keyword evidence="1" id="KW-0472">Membrane</keyword>
<evidence type="ECO:0008006" key="4">
    <source>
        <dbReference type="Google" id="ProtNLM"/>
    </source>
</evidence>
<proteinExistence type="predicted"/>
<accession>A0ABS2K0U0</accession>